<sequence>MHQFRSESPTKFLATSITSTLNPEIKHQSSQKIDLSLNPEDFKVIEEQFKELDSKIFHKAKEYKKLLKERVSYEPKEEDSKKEEDLQEAKSTSPFLFVPQSPRPDRIINTRLVSQICQNINGYDIKHSLLEMDVESHGTILPRAIKHIMCNPPVPIKMICAVTIIQESLGCVDEPIMSQFWRDSTTHKFDTLQYPLNLIKYEDEVLIDGATGEIHYVLRILYEGAYQRFKYTYERNLKQAEGDFKLQAFDYINQ</sequence>
<protein>
    <submittedName>
        <fullName evidence="2">Uncharacterized protein</fullName>
    </submittedName>
</protein>
<feature type="compositionally biased region" description="Basic and acidic residues" evidence="1">
    <location>
        <begin position="74"/>
        <end position="88"/>
    </location>
</feature>
<reference evidence="2 3" key="1">
    <citation type="submission" date="2014-06" db="EMBL/GenBank/DDBJ databases">
        <authorList>
            <person name="Swart Estienne"/>
        </authorList>
    </citation>
    <scope>NUCLEOTIDE SEQUENCE [LARGE SCALE GENOMIC DNA]</scope>
    <source>
        <strain evidence="2 3">130c</strain>
    </source>
</reference>
<evidence type="ECO:0000256" key="1">
    <source>
        <dbReference type="SAM" id="MobiDB-lite"/>
    </source>
</evidence>
<proteinExistence type="predicted"/>
<accession>A0A078A1F4</accession>
<evidence type="ECO:0000313" key="3">
    <source>
        <dbReference type="Proteomes" id="UP000039865"/>
    </source>
</evidence>
<dbReference type="Proteomes" id="UP000039865">
    <property type="component" value="Unassembled WGS sequence"/>
</dbReference>
<evidence type="ECO:0000313" key="2">
    <source>
        <dbReference type="EMBL" id="CDW74609.1"/>
    </source>
</evidence>
<gene>
    <name evidence="2" type="primary">Contig10844.g11588</name>
    <name evidence="2" type="ORF">STYLEM_3590</name>
</gene>
<dbReference type="InParanoid" id="A0A078A1F4"/>
<dbReference type="EMBL" id="CCKQ01003494">
    <property type="protein sequence ID" value="CDW74609.1"/>
    <property type="molecule type" value="Genomic_DNA"/>
</dbReference>
<feature type="region of interest" description="Disordered" evidence="1">
    <location>
        <begin position="74"/>
        <end position="95"/>
    </location>
</feature>
<dbReference type="AlphaFoldDB" id="A0A078A1F4"/>
<name>A0A078A1F4_STYLE</name>
<keyword evidence="3" id="KW-1185">Reference proteome</keyword>
<organism evidence="2 3">
    <name type="scientific">Stylonychia lemnae</name>
    <name type="common">Ciliate</name>
    <dbReference type="NCBI Taxonomy" id="5949"/>
    <lineage>
        <taxon>Eukaryota</taxon>
        <taxon>Sar</taxon>
        <taxon>Alveolata</taxon>
        <taxon>Ciliophora</taxon>
        <taxon>Intramacronucleata</taxon>
        <taxon>Spirotrichea</taxon>
        <taxon>Stichotrichia</taxon>
        <taxon>Sporadotrichida</taxon>
        <taxon>Oxytrichidae</taxon>
        <taxon>Stylonychinae</taxon>
        <taxon>Stylonychia</taxon>
    </lineage>
</organism>